<dbReference type="FunFam" id="3.40.50.150:FF:000034">
    <property type="entry name" value="Protein arginine N-methyltransferase 3"/>
    <property type="match status" value="1"/>
</dbReference>
<dbReference type="SUPFAM" id="SSF57667">
    <property type="entry name" value="beta-beta-alpha zinc fingers"/>
    <property type="match status" value="1"/>
</dbReference>
<comment type="subcellular location">
    <subcellularLocation>
        <location evidence="2">Cytoplasm</location>
        <location evidence="2">Cytosol</location>
    </subcellularLocation>
    <subcellularLocation>
        <location evidence="1">Nucleus</location>
    </subcellularLocation>
</comment>
<dbReference type="PROSITE" id="PS51678">
    <property type="entry name" value="SAM_MT_PRMT"/>
    <property type="match status" value="1"/>
</dbReference>
<dbReference type="SUPFAM" id="SSF53335">
    <property type="entry name" value="S-adenosyl-L-methionine-dependent methyltransferases"/>
    <property type="match status" value="1"/>
</dbReference>
<sequence length="355" mass="40917">MSSSENESDWSDVEEEEKDSEHLKALCLFSEAQFQSIEDCFGHMKDKYDFDLKAFIRKLKIDFYNYVKFINYVRKEKPDPSEVKKMVSTSLFEKDCYLQPVVVDDLLLQFDVDELHENNVEISTNGFHLEDKLAVTERRAQLAEESLERTILDLEKCRKELKKQLLGAAEEMVTHYNETNEGYFASYAHHGIHEEMLKDKVRTESYRDFIVKNPKVFKDAIVLDVGCGTSILSMLAAKSGAKKVIGIDNSDVAHQAMDIVRENKLDDIITIMKGKAEDINMPSKVDVIISEWMGYFLLFESMLDTVLFCRDNLLNPNGRIYPDKCNIQLSAMADDEYYESKVKFGRMSMGSKCLQ</sequence>
<dbReference type="EC" id="2.1.1.319" evidence="3"/>
<evidence type="ECO:0000256" key="12">
    <source>
        <dbReference type="PROSITE-ProRule" id="PRU01015"/>
    </source>
</evidence>
<keyword evidence="6 12" id="KW-0489">Methyltransferase</keyword>
<reference evidence="14" key="1">
    <citation type="submission" date="2021-01" db="UniProtKB">
        <authorList>
            <consortium name="EnsemblMetazoa"/>
        </authorList>
    </citation>
    <scope>IDENTIFICATION</scope>
</reference>
<feature type="domain" description="Protein arginine N-methyltransferase 3-like C2H2 zinc finger" evidence="13">
    <location>
        <begin position="55"/>
        <end position="100"/>
    </location>
</feature>
<dbReference type="InterPro" id="IPR049482">
    <property type="entry name" value="ANM3-like_C2H2_Zf"/>
</dbReference>
<evidence type="ECO:0000313" key="14">
    <source>
        <dbReference type="EnsemblMetazoa" id="CLYHEMP003415.1"/>
    </source>
</evidence>
<evidence type="ECO:0000256" key="6">
    <source>
        <dbReference type="ARBA" id="ARBA00022603"/>
    </source>
</evidence>
<keyword evidence="7 12" id="KW-0808">Transferase</keyword>
<dbReference type="GO" id="GO:0035242">
    <property type="term" value="F:protein-arginine omega-N asymmetric methyltransferase activity"/>
    <property type="evidence" value="ECO:0007669"/>
    <property type="project" value="UniProtKB-EC"/>
</dbReference>
<evidence type="ECO:0000256" key="10">
    <source>
        <dbReference type="ARBA" id="ARBA00047384"/>
    </source>
</evidence>
<accession>A0A7M5TXK0</accession>
<dbReference type="GO" id="GO:0042054">
    <property type="term" value="F:histone methyltransferase activity"/>
    <property type="evidence" value="ECO:0007669"/>
    <property type="project" value="TreeGrafter"/>
</dbReference>
<evidence type="ECO:0000256" key="2">
    <source>
        <dbReference type="ARBA" id="ARBA00004514"/>
    </source>
</evidence>
<dbReference type="GO" id="GO:0005634">
    <property type="term" value="C:nucleus"/>
    <property type="evidence" value="ECO:0007669"/>
    <property type="project" value="UniProtKB-SubCell"/>
</dbReference>
<dbReference type="GO" id="GO:0005829">
    <property type="term" value="C:cytosol"/>
    <property type="evidence" value="ECO:0007669"/>
    <property type="project" value="UniProtKB-SubCell"/>
</dbReference>
<keyword evidence="4" id="KW-0963">Cytoplasm</keyword>
<keyword evidence="8 12" id="KW-0949">S-adenosyl-L-methionine</keyword>
<dbReference type="InterPro" id="IPR029063">
    <property type="entry name" value="SAM-dependent_MTases_sf"/>
</dbReference>
<keyword evidence="15" id="KW-1185">Reference proteome</keyword>
<keyword evidence="9" id="KW-0539">Nucleus</keyword>
<dbReference type="Gene3D" id="3.40.50.150">
    <property type="entry name" value="Vaccinia Virus protein VP39"/>
    <property type="match status" value="1"/>
</dbReference>
<evidence type="ECO:0000313" key="15">
    <source>
        <dbReference type="Proteomes" id="UP000594262"/>
    </source>
</evidence>
<comment type="catalytic activity">
    <reaction evidence="11">
        <text>L-arginyl-[protein] + S-adenosyl-L-methionine = N(omega)-methyl-L-arginyl-[protein] + S-adenosyl-L-homocysteine + H(+)</text>
        <dbReference type="Rhea" id="RHEA:48100"/>
        <dbReference type="Rhea" id="RHEA-COMP:10532"/>
        <dbReference type="Rhea" id="RHEA-COMP:11990"/>
        <dbReference type="ChEBI" id="CHEBI:15378"/>
        <dbReference type="ChEBI" id="CHEBI:29965"/>
        <dbReference type="ChEBI" id="CHEBI:57856"/>
        <dbReference type="ChEBI" id="CHEBI:59789"/>
        <dbReference type="ChEBI" id="CHEBI:65280"/>
    </reaction>
    <physiologicalReaction direction="left-to-right" evidence="11">
        <dbReference type="Rhea" id="RHEA:48101"/>
    </physiologicalReaction>
</comment>
<evidence type="ECO:0000256" key="5">
    <source>
        <dbReference type="ARBA" id="ARBA00022553"/>
    </source>
</evidence>
<dbReference type="EnsemblMetazoa" id="CLYHEMT003415.1">
    <property type="protein sequence ID" value="CLYHEMP003415.1"/>
    <property type="gene ID" value="CLYHEMG003415"/>
</dbReference>
<proteinExistence type="predicted"/>
<dbReference type="OrthoDB" id="7848332at2759"/>
<evidence type="ECO:0000256" key="7">
    <source>
        <dbReference type="ARBA" id="ARBA00022679"/>
    </source>
</evidence>
<evidence type="ECO:0000256" key="8">
    <source>
        <dbReference type="ARBA" id="ARBA00022691"/>
    </source>
</evidence>
<evidence type="ECO:0000256" key="3">
    <source>
        <dbReference type="ARBA" id="ARBA00011925"/>
    </source>
</evidence>
<dbReference type="Proteomes" id="UP000594262">
    <property type="component" value="Unplaced"/>
</dbReference>
<evidence type="ECO:0000256" key="9">
    <source>
        <dbReference type="ARBA" id="ARBA00023242"/>
    </source>
</evidence>
<evidence type="ECO:0000256" key="1">
    <source>
        <dbReference type="ARBA" id="ARBA00004123"/>
    </source>
</evidence>
<dbReference type="GO" id="GO:0032259">
    <property type="term" value="P:methylation"/>
    <property type="evidence" value="ECO:0007669"/>
    <property type="project" value="UniProtKB-KW"/>
</dbReference>
<dbReference type="Pfam" id="PF06325">
    <property type="entry name" value="PrmA"/>
    <property type="match status" value="1"/>
</dbReference>
<dbReference type="PANTHER" id="PTHR11006">
    <property type="entry name" value="PROTEIN ARGININE N-METHYLTRANSFERASE"/>
    <property type="match status" value="1"/>
</dbReference>
<comment type="catalytic activity">
    <reaction evidence="10">
        <text>L-arginyl-[protein] + 2 S-adenosyl-L-methionine = N(omega),N(omega)-dimethyl-L-arginyl-[protein] + 2 S-adenosyl-L-homocysteine + 2 H(+)</text>
        <dbReference type="Rhea" id="RHEA:48096"/>
        <dbReference type="Rhea" id="RHEA-COMP:10532"/>
        <dbReference type="Rhea" id="RHEA-COMP:11991"/>
        <dbReference type="ChEBI" id="CHEBI:15378"/>
        <dbReference type="ChEBI" id="CHEBI:29965"/>
        <dbReference type="ChEBI" id="CHEBI:57856"/>
        <dbReference type="ChEBI" id="CHEBI:59789"/>
        <dbReference type="ChEBI" id="CHEBI:61897"/>
        <dbReference type="EC" id="2.1.1.319"/>
    </reaction>
    <physiologicalReaction direction="left-to-right" evidence="10">
        <dbReference type="Rhea" id="RHEA:48097"/>
    </physiologicalReaction>
</comment>
<dbReference type="Pfam" id="PF21137">
    <property type="entry name" value="ANM3_C2H2_Zf"/>
    <property type="match status" value="1"/>
</dbReference>
<evidence type="ECO:0000259" key="13">
    <source>
        <dbReference type="Pfam" id="PF21137"/>
    </source>
</evidence>
<dbReference type="CDD" id="cd02440">
    <property type="entry name" value="AdoMet_MTases"/>
    <property type="match status" value="1"/>
</dbReference>
<dbReference type="AlphaFoldDB" id="A0A7M5TXK0"/>
<evidence type="ECO:0000256" key="11">
    <source>
        <dbReference type="ARBA" id="ARBA00049303"/>
    </source>
</evidence>
<protein>
    <recommendedName>
        <fullName evidence="3">type I protein arginine methyltransferase</fullName>
        <ecNumber evidence="3">2.1.1.319</ecNumber>
    </recommendedName>
</protein>
<dbReference type="PANTHER" id="PTHR11006:SF53">
    <property type="entry name" value="PROTEIN ARGININE N-METHYLTRANSFERASE 3"/>
    <property type="match status" value="1"/>
</dbReference>
<name>A0A7M5TXK0_9CNID</name>
<evidence type="ECO:0000256" key="4">
    <source>
        <dbReference type="ARBA" id="ARBA00022490"/>
    </source>
</evidence>
<dbReference type="InterPro" id="IPR036236">
    <property type="entry name" value="Znf_C2H2_sf"/>
</dbReference>
<dbReference type="InterPro" id="IPR025799">
    <property type="entry name" value="Arg_MeTrfase"/>
</dbReference>
<organism evidence="14 15">
    <name type="scientific">Clytia hemisphaerica</name>
    <dbReference type="NCBI Taxonomy" id="252671"/>
    <lineage>
        <taxon>Eukaryota</taxon>
        <taxon>Metazoa</taxon>
        <taxon>Cnidaria</taxon>
        <taxon>Hydrozoa</taxon>
        <taxon>Hydroidolina</taxon>
        <taxon>Leptothecata</taxon>
        <taxon>Obeliida</taxon>
        <taxon>Clytiidae</taxon>
        <taxon>Clytia</taxon>
    </lineage>
</organism>
<keyword evidence="5" id="KW-0597">Phosphoprotein</keyword>